<reference evidence="1" key="2">
    <citation type="submission" date="2013-04" db="UniProtKB">
        <authorList>
            <consortium name="EnsemblPlants"/>
        </authorList>
    </citation>
    <scope>IDENTIFICATION</scope>
</reference>
<evidence type="ECO:0000313" key="2">
    <source>
        <dbReference type="Proteomes" id="UP000006038"/>
    </source>
</evidence>
<organism evidence="1">
    <name type="scientific">Oryza brachyantha</name>
    <name type="common">malo sina</name>
    <dbReference type="NCBI Taxonomy" id="4533"/>
    <lineage>
        <taxon>Eukaryota</taxon>
        <taxon>Viridiplantae</taxon>
        <taxon>Streptophyta</taxon>
        <taxon>Embryophyta</taxon>
        <taxon>Tracheophyta</taxon>
        <taxon>Spermatophyta</taxon>
        <taxon>Magnoliopsida</taxon>
        <taxon>Liliopsida</taxon>
        <taxon>Poales</taxon>
        <taxon>Poaceae</taxon>
        <taxon>BOP clade</taxon>
        <taxon>Oryzoideae</taxon>
        <taxon>Oryzeae</taxon>
        <taxon>Oryzinae</taxon>
        <taxon>Oryza</taxon>
    </lineage>
</organism>
<dbReference type="Proteomes" id="UP000006038">
    <property type="component" value="Chromosome 7"/>
</dbReference>
<proteinExistence type="predicted"/>
<name>J3MJP3_ORYBR</name>
<dbReference type="STRING" id="4533.J3MJP3"/>
<dbReference type="PANTHER" id="PTHR45560:SF3">
    <property type="entry name" value="DUF295 DOMAIN-CONTAINING PROTEIN"/>
    <property type="match status" value="1"/>
</dbReference>
<accession>J3MJP3</accession>
<dbReference type="PANTHER" id="PTHR45560">
    <property type="entry name" value="OS04G0163150 PROTEIN-RELATED"/>
    <property type="match status" value="1"/>
</dbReference>
<dbReference type="EnsemblPlants" id="OB07G16250.1">
    <property type="protein sequence ID" value="OB07G16250.1"/>
    <property type="gene ID" value="OB07G16250"/>
</dbReference>
<sequence>MKRHDDGDLYTVHLSGNVARWRIDCVVTKSPLILEFTRVIDSSYHYAVKDNGMMSRVEHDQHNTDRAGECSYLAGAPTGELYLLKRVYKHKLVGGQTQRSTAAFNAWFLRPGRGGGMEWVRSRRDGALGDLAAFVSYTGSMCVHAWDDTDDSKNKKEVLKSNSVYFTEESVDYLGAAMVDHFAVRRTDVVEVRTTAAAATANHEMDGARKEEEEMEKKSIRVKQLGRCMNWPPPFWFVPSLEGL</sequence>
<dbReference type="HOGENOM" id="CLU_1139518_0_0_1"/>
<dbReference type="Gramene" id="OB07G16250.1">
    <property type="protein sequence ID" value="OB07G16250.1"/>
    <property type="gene ID" value="OB07G16250"/>
</dbReference>
<dbReference type="AlphaFoldDB" id="J3MJP3"/>
<reference evidence="1" key="1">
    <citation type="journal article" date="2013" name="Nat. Commun.">
        <title>Whole-genome sequencing of Oryza brachyantha reveals mechanisms underlying Oryza genome evolution.</title>
        <authorList>
            <person name="Chen J."/>
            <person name="Huang Q."/>
            <person name="Gao D."/>
            <person name="Wang J."/>
            <person name="Lang Y."/>
            <person name="Liu T."/>
            <person name="Li B."/>
            <person name="Bai Z."/>
            <person name="Luis Goicoechea J."/>
            <person name="Liang C."/>
            <person name="Chen C."/>
            <person name="Zhang W."/>
            <person name="Sun S."/>
            <person name="Liao Y."/>
            <person name="Zhang X."/>
            <person name="Yang L."/>
            <person name="Song C."/>
            <person name="Wang M."/>
            <person name="Shi J."/>
            <person name="Liu G."/>
            <person name="Liu J."/>
            <person name="Zhou H."/>
            <person name="Zhou W."/>
            <person name="Yu Q."/>
            <person name="An N."/>
            <person name="Chen Y."/>
            <person name="Cai Q."/>
            <person name="Wang B."/>
            <person name="Liu B."/>
            <person name="Min J."/>
            <person name="Huang Y."/>
            <person name="Wu H."/>
            <person name="Li Z."/>
            <person name="Zhang Y."/>
            <person name="Yin Y."/>
            <person name="Song W."/>
            <person name="Jiang J."/>
            <person name="Jackson S.A."/>
            <person name="Wing R.A."/>
            <person name="Wang J."/>
            <person name="Chen M."/>
        </authorList>
    </citation>
    <scope>NUCLEOTIDE SEQUENCE [LARGE SCALE GENOMIC DNA]</scope>
    <source>
        <strain evidence="1">cv. IRGC 101232</strain>
    </source>
</reference>
<protein>
    <submittedName>
        <fullName evidence="1">Uncharacterized protein</fullName>
    </submittedName>
</protein>
<evidence type="ECO:0000313" key="1">
    <source>
        <dbReference type="EnsemblPlants" id="OB07G16250.1"/>
    </source>
</evidence>
<keyword evidence="2" id="KW-1185">Reference proteome</keyword>